<keyword evidence="1" id="KW-0862">Zinc</keyword>
<dbReference type="PANTHER" id="PTHR47171:SF6">
    <property type="entry name" value="SPECIFIC TRANSCRIPTION FACTOR, PUTATIVE (AFU_ORTHOLOGUE AFUA_2G06130)-RELATED"/>
    <property type="match status" value="1"/>
</dbReference>
<dbReference type="PANTHER" id="PTHR47171">
    <property type="entry name" value="FARA-RELATED"/>
    <property type="match status" value="1"/>
</dbReference>
<keyword evidence="4" id="KW-0804">Transcription</keyword>
<dbReference type="InterPro" id="IPR052073">
    <property type="entry name" value="Amide_Lactam_Regulators"/>
</dbReference>
<proteinExistence type="predicted"/>
<evidence type="ECO:0000259" key="7">
    <source>
        <dbReference type="Pfam" id="PF04082"/>
    </source>
</evidence>
<evidence type="ECO:0000256" key="4">
    <source>
        <dbReference type="ARBA" id="ARBA00023163"/>
    </source>
</evidence>
<name>A0A8H7N514_BIOOC</name>
<gene>
    <name evidence="8" type="ORF">IM811_003749</name>
</gene>
<dbReference type="InterPro" id="IPR007219">
    <property type="entry name" value="XnlR_reg_dom"/>
</dbReference>
<reference evidence="8" key="1">
    <citation type="submission" date="2020-10" db="EMBL/GenBank/DDBJ databases">
        <title>High-Quality Genome Resource of Clonostachys rosea strain S41 by Oxford Nanopore Long-Read Sequencing.</title>
        <authorList>
            <person name="Wang H."/>
        </authorList>
    </citation>
    <scope>NUCLEOTIDE SEQUENCE</scope>
    <source>
        <strain evidence="8">S41</strain>
    </source>
</reference>
<feature type="compositionally biased region" description="Polar residues" evidence="6">
    <location>
        <begin position="495"/>
        <end position="525"/>
    </location>
</feature>
<feature type="region of interest" description="Disordered" evidence="6">
    <location>
        <begin position="145"/>
        <end position="175"/>
    </location>
</feature>
<feature type="region of interest" description="Disordered" evidence="6">
    <location>
        <begin position="485"/>
        <end position="538"/>
    </location>
</feature>
<dbReference type="AlphaFoldDB" id="A0A8H7N514"/>
<dbReference type="GO" id="GO:0008270">
    <property type="term" value="F:zinc ion binding"/>
    <property type="evidence" value="ECO:0007669"/>
    <property type="project" value="InterPro"/>
</dbReference>
<dbReference type="Pfam" id="PF04082">
    <property type="entry name" value="Fungal_trans"/>
    <property type="match status" value="1"/>
</dbReference>
<protein>
    <recommendedName>
        <fullName evidence="7">Xylanolytic transcriptional activator regulatory domain-containing protein</fullName>
    </recommendedName>
</protein>
<dbReference type="CDD" id="cd12148">
    <property type="entry name" value="fungal_TF_MHR"/>
    <property type="match status" value="1"/>
</dbReference>
<feature type="compositionally biased region" description="Basic and acidic residues" evidence="6">
    <location>
        <begin position="146"/>
        <end position="175"/>
    </location>
</feature>
<feature type="domain" description="Xylanolytic transcriptional activator regulatory" evidence="7">
    <location>
        <begin position="205"/>
        <end position="344"/>
    </location>
</feature>
<evidence type="ECO:0000256" key="5">
    <source>
        <dbReference type="ARBA" id="ARBA00023242"/>
    </source>
</evidence>
<organism evidence="8 9">
    <name type="scientific">Bionectria ochroleuca</name>
    <name type="common">Gliocladium roseum</name>
    <dbReference type="NCBI Taxonomy" id="29856"/>
    <lineage>
        <taxon>Eukaryota</taxon>
        <taxon>Fungi</taxon>
        <taxon>Dikarya</taxon>
        <taxon>Ascomycota</taxon>
        <taxon>Pezizomycotina</taxon>
        <taxon>Sordariomycetes</taxon>
        <taxon>Hypocreomycetidae</taxon>
        <taxon>Hypocreales</taxon>
        <taxon>Bionectriaceae</taxon>
        <taxon>Clonostachys</taxon>
    </lineage>
</organism>
<sequence>MLRFVTDHVGGVGSKRKQASKSCEPCKKRHKRCRHNEQSVTDAEPLPTASREVPEHQAINSPKDNVEPSNSALGSSSHLSDSIPVVISLEKSKPGPVDPKRGSSRDTHLRFVGDLSPEASLLVNRTTRGGAQSVSRHDYVGVWLDQKSEQPTRRDIHERNDHGQPRAESRTDGRAPLLERLRPALSQECLVTVPPDSEYACLSSIYYAKINPIFPILHAEALDQHGEMEAVALKQCICLIASMDPSSKKHLRLLNTERVLSQIEFRDRMAAAVKQSLNMGFLSDNMVILQVSVLMAFHVDRPGCSELSSYYCAQAVNLAQTLGLHLGWPSESDRIEKSKRIFWDMVEEAGALEVGNALLASLELLYLSVVILHSRPKAKKDYNGTRSSELQIFGATSIVSIASQEFKDTVSFWPIVPYSVSLATSIAYKSLRNSITAASRRRAYALFQNSCEVLDGLSKAFVSARAVAKLAMDTLQEMERVTAERRRNQLAHSGPASSAEQSQDAGQPEDVTQLQQGQRSTSAAQQAPHMLLEASESSQSSLRPLPVLNDSLMLPDEYGLTHFEGEAGIFTDFDPSFDLSRLDALFSSNLDPTVPVISTEWFEAN</sequence>
<evidence type="ECO:0000256" key="6">
    <source>
        <dbReference type="SAM" id="MobiDB-lite"/>
    </source>
</evidence>
<feature type="region of interest" description="Disordered" evidence="6">
    <location>
        <begin position="1"/>
        <end position="79"/>
    </location>
</feature>
<keyword evidence="2" id="KW-0805">Transcription regulation</keyword>
<evidence type="ECO:0000256" key="1">
    <source>
        <dbReference type="ARBA" id="ARBA00022833"/>
    </source>
</evidence>
<keyword evidence="3" id="KW-0238">DNA-binding</keyword>
<evidence type="ECO:0000256" key="3">
    <source>
        <dbReference type="ARBA" id="ARBA00023125"/>
    </source>
</evidence>
<accession>A0A8H7N514</accession>
<dbReference type="GO" id="GO:0003677">
    <property type="term" value="F:DNA binding"/>
    <property type="evidence" value="ECO:0007669"/>
    <property type="project" value="UniProtKB-KW"/>
</dbReference>
<dbReference type="Proteomes" id="UP000616885">
    <property type="component" value="Unassembled WGS sequence"/>
</dbReference>
<comment type="caution">
    <text evidence="8">The sequence shown here is derived from an EMBL/GenBank/DDBJ whole genome shotgun (WGS) entry which is preliminary data.</text>
</comment>
<evidence type="ECO:0000313" key="8">
    <source>
        <dbReference type="EMBL" id="KAF9746844.1"/>
    </source>
</evidence>
<dbReference type="EMBL" id="JADCTT010000011">
    <property type="protein sequence ID" value="KAF9746844.1"/>
    <property type="molecule type" value="Genomic_DNA"/>
</dbReference>
<dbReference type="GO" id="GO:0006351">
    <property type="term" value="P:DNA-templated transcription"/>
    <property type="evidence" value="ECO:0007669"/>
    <property type="project" value="InterPro"/>
</dbReference>
<keyword evidence="5" id="KW-0539">Nucleus</keyword>
<evidence type="ECO:0000256" key="2">
    <source>
        <dbReference type="ARBA" id="ARBA00023015"/>
    </source>
</evidence>
<evidence type="ECO:0000313" key="9">
    <source>
        <dbReference type="Proteomes" id="UP000616885"/>
    </source>
</evidence>
<feature type="compositionally biased region" description="Low complexity" evidence="6">
    <location>
        <begin position="69"/>
        <end position="79"/>
    </location>
</feature>